<protein>
    <submittedName>
        <fullName evidence="3">Transposase</fullName>
    </submittedName>
</protein>
<evidence type="ECO:0000259" key="2">
    <source>
        <dbReference type="Pfam" id="PF13546"/>
    </source>
</evidence>
<reference evidence="3 4" key="1">
    <citation type="submission" date="2020-10" db="EMBL/GenBank/DDBJ databases">
        <title>Myceligenerans pegani sp. nov., an endophytic actinomycete isolated from Peganum harmala L. in Xinjiang, China.</title>
        <authorList>
            <person name="Xin L."/>
        </authorList>
    </citation>
    <scope>NUCLEOTIDE SEQUENCE [LARGE SCALE GENOMIC DNA]</scope>
    <source>
        <strain evidence="3 4">TRM65318</strain>
    </source>
</reference>
<dbReference type="EMBL" id="JADAQT010000102">
    <property type="protein sequence ID" value="MBE1877481.1"/>
    <property type="molecule type" value="Genomic_DNA"/>
</dbReference>
<dbReference type="InterPro" id="IPR038721">
    <property type="entry name" value="IS701-like_DDE_dom"/>
</dbReference>
<sequence>MPGTAGRVENAQVAVFLTYATERGHAFIDRRLYLPESWASDPDRRTEAGVPDEARFATKPHLAAAMITDALAAGAPARWAPVTRSPALTRTYVPPAAGWDCPTCWRSAAPRRGDRRRTAPRRQGHQPAPGRCVGAVKAAQALDGVNGKHIDAARLVARRSAASSRAQNLRDRHEKDGNTFPKDNPSSDVDRFPAAVEGVSGEATP</sequence>
<gene>
    <name evidence="3" type="ORF">IHE71_17470</name>
</gene>
<dbReference type="Pfam" id="PF13546">
    <property type="entry name" value="DDE_5"/>
    <property type="match status" value="1"/>
</dbReference>
<feature type="region of interest" description="Disordered" evidence="1">
    <location>
        <begin position="106"/>
        <end position="130"/>
    </location>
</feature>
<evidence type="ECO:0000313" key="3">
    <source>
        <dbReference type="EMBL" id="MBE1877481.1"/>
    </source>
</evidence>
<feature type="compositionally biased region" description="Basic residues" evidence="1">
    <location>
        <begin position="113"/>
        <end position="124"/>
    </location>
</feature>
<evidence type="ECO:0000256" key="1">
    <source>
        <dbReference type="SAM" id="MobiDB-lite"/>
    </source>
</evidence>
<dbReference type="InterPro" id="IPR039365">
    <property type="entry name" value="IS701-like"/>
</dbReference>
<comment type="caution">
    <text evidence="3">The sequence shown here is derived from an EMBL/GenBank/DDBJ whole genome shotgun (WGS) entry which is preliminary data.</text>
</comment>
<feature type="domain" description="Transposase IS701-like DDE" evidence="2">
    <location>
        <begin position="3"/>
        <end position="79"/>
    </location>
</feature>
<dbReference type="RefSeq" id="WP_192864033.1">
    <property type="nucleotide sequence ID" value="NZ_JADAQT010000102.1"/>
</dbReference>
<feature type="region of interest" description="Disordered" evidence="1">
    <location>
        <begin position="158"/>
        <end position="205"/>
    </location>
</feature>
<proteinExistence type="predicted"/>
<organism evidence="3 4">
    <name type="scientific">Myceligenerans pegani</name>
    <dbReference type="NCBI Taxonomy" id="2776917"/>
    <lineage>
        <taxon>Bacteria</taxon>
        <taxon>Bacillati</taxon>
        <taxon>Actinomycetota</taxon>
        <taxon>Actinomycetes</taxon>
        <taxon>Micrococcales</taxon>
        <taxon>Promicromonosporaceae</taxon>
        <taxon>Myceligenerans</taxon>
    </lineage>
</organism>
<keyword evidence="4" id="KW-1185">Reference proteome</keyword>
<feature type="compositionally biased region" description="Basic and acidic residues" evidence="1">
    <location>
        <begin position="168"/>
        <end position="177"/>
    </location>
</feature>
<evidence type="ECO:0000313" key="4">
    <source>
        <dbReference type="Proteomes" id="UP000625527"/>
    </source>
</evidence>
<dbReference type="PANTHER" id="PTHR33627:SF1">
    <property type="entry name" value="TRANSPOSASE"/>
    <property type="match status" value="1"/>
</dbReference>
<accession>A0ABR9N2G6</accession>
<dbReference type="PANTHER" id="PTHR33627">
    <property type="entry name" value="TRANSPOSASE"/>
    <property type="match status" value="1"/>
</dbReference>
<dbReference type="Proteomes" id="UP000625527">
    <property type="component" value="Unassembled WGS sequence"/>
</dbReference>
<name>A0ABR9N2G6_9MICO</name>